<dbReference type="Pfam" id="PF05903">
    <property type="entry name" value="Peptidase_C97"/>
    <property type="match status" value="1"/>
</dbReference>
<evidence type="ECO:0000259" key="4">
    <source>
        <dbReference type="PROSITE" id="PS51858"/>
    </source>
</evidence>
<dbReference type="OrthoDB" id="6227366at2759"/>
<evidence type="ECO:0000256" key="1">
    <source>
        <dbReference type="ARBA" id="ARBA00008140"/>
    </source>
</evidence>
<dbReference type="OMA" id="HLMLGKQ"/>
<feature type="non-terminal residue" evidence="5">
    <location>
        <position position="156"/>
    </location>
</feature>
<dbReference type="KEGG" id="lgi:LOTGIDRAFT_87444"/>
<feature type="domain" description="PPPDE" evidence="4">
    <location>
        <begin position="1"/>
        <end position="144"/>
    </location>
</feature>
<dbReference type="Gene3D" id="3.90.1720.30">
    <property type="entry name" value="PPPDE domains"/>
    <property type="match status" value="1"/>
</dbReference>
<keyword evidence="2" id="KW-0645">Protease</keyword>
<dbReference type="GO" id="GO:0008233">
    <property type="term" value="F:peptidase activity"/>
    <property type="evidence" value="ECO:0007669"/>
    <property type="project" value="UniProtKB-KW"/>
</dbReference>
<organism evidence="5 6">
    <name type="scientific">Lottia gigantea</name>
    <name type="common">Giant owl limpet</name>
    <dbReference type="NCBI Taxonomy" id="225164"/>
    <lineage>
        <taxon>Eukaryota</taxon>
        <taxon>Metazoa</taxon>
        <taxon>Spiralia</taxon>
        <taxon>Lophotrochozoa</taxon>
        <taxon>Mollusca</taxon>
        <taxon>Gastropoda</taxon>
        <taxon>Patellogastropoda</taxon>
        <taxon>Lottioidea</taxon>
        <taxon>Lottiidae</taxon>
        <taxon>Lottia</taxon>
    </lineage>
</organism>
<sequence length="156" mass="17089">FPVKLYVYDLTKGLAKSMSMAFLGKQIDGVWHTGTVVYGEEYYFGGTGGIESCPPCGTILGEPDTIIDMGTTQIPKEMFLEYLSQLATSNFKPQDYNLLEHNCNNFSDEVCQFLTGKSIPSHITGLPREVLNTPMGAMIKPLIDSMNIQPSGGHSV</sequence>
<dbReference type="RefSeq" id="XP_009063578.1">
    <property type="nucleotide sequence ID" value="XM_009065330.1"/>
</dbReference>
<proteinExistence type="inferred from homology"/>
<dbReference type="GeneID" id="20252737"/>
<dbReference type="PANTHER" id="PTHR12378:SF7">
    <property type="entry name" value="DESUMOYLATING ISOPEPTIDASE 1"/>
    <property type="match status" value="1"/>
</dbReference>
<evidence type="ECO:0000313" key="5">
    <source>
        <dbReference type="EMBL" id="ESO85849.1"/>
    </source>
</evidence>
<dbReference type="CTD" id="20252737"/>
<keyword evidence="3" id="KW-0378">Hydrolase</keyword>
<dbReference type="AlphaFoldDB" id="V4BA95"/>
<dbReference type="STRING" id="225164.V4BA95"/>
<dbReference type="SMART" id="SM01179">
    <property type="entry name" value="DUF862"/>
    <property type="match status" value="1"/>
</dbReference>
<name>V4BA95_LOTGI</name>
<accession>V4BA95</accession>
<dbReference type="EMBL" id="KB203251">
    <property type="protein sequence ID" value="ESO85849.1"/>
    <property type="molecule type" value="Genomic_DNA"/>
</dbReference>
<dbReference type="HOGENOM" id="CLU_101028_0_1_1"/>
<dbReference type="Proteomes" id="UP000030746">
    <property type="component" value="Unassembled WGS sequence"/>
</dbReference>
<dbReference type="GO" id="GO:0070646">
    <property type="term" value="P:protein modification by small protein removal"/>
    <property type="evidence" value="ECO:0007669"/>
    <property type="project" value="TreeGrafter"/>
</dbReference>
<dbReference type="GO" id="GO:0006508">
    <property type="term" value="P:proteolysis"/>
    <property type="evidence" value="ECO:0007669"/>
    <property type="project" value="UniProtKB-KW"/>
</dbReference>
<dbReference type="PROSITE" id="PS51858">
    <property type="entry name" value="PPPDE"/>
    <property type="match status" value="1"/>
</dbReference>
<dbReference type="InterPro" id="IPR042266">
    <property type="entry name" value="PPPDE_sf"/>
</dbReference>
<dbReference type="InterPro" id="IPR008580">
    <property type="entry name" value="PPPDE_dom"/>
</dbReference>
<comment type="similarity">
    <text evidence="1">Belongs to the DeSI family.</text>
</comment>
<feature type="non-terminal residue" evidence="5">
    <location>
        <position position="1"/>
    </location>
</feature>
<evidence type="ECO:0000256" key="3">
    <source>
        <dbReference type="ARBA" id="ARBA00022801"/>
    </source>
</evidence>
<evidence type="ECO:0000256" key="2">
    <source>
        <dbReference type="ARBA" id="ARBA00022670"/>
    </source>
</evidence>
<protein>
    <recommendedName>
        <fullName evidence="4">PPPDE domain-containing protein</fullName>
    </recommendedName>
</protein>
<reference evidence="5 6" key="1">
    <citation type="journal article" date="2013" name="Nature">
        <title>Insights into bilaterian evolution from three spiralian genomes.</title>
        <authorList>
            <person name="Simakov O."/>
            <person name="Marletaz F."/>
            <person name="Cho S.J."/>
            <person name="Edsinger-Gonzales E."/>
            <person name="Havlak P."/>
            <person name="Hellsten U."/>
            <person name="Kuo D.H."/>
            <person name="Larsson T."/>
            <person name="Lv J."/>
            <person name="Arendt D."/>
            <person name="Savage R."/>
            <person name="Osoegawa K."/>
            <person name="de Jong P."/>
            <person name="Grimwood J."/>
            <person name="Chapman J.A."/>
            <person name="Shapiro H."/>
            <person name="Aerts A."/>
            <person name="Otillar R.P."/>
            <person name="Terry A.Y."/>
            <person name="Boore J.L."/>
            <person name="Grigoriev I.V."/>
            <person name="Lindberg D.R."/>
            <person name="Seaver E.C."/>
            <person name="Weisblat D.A."/>
            <person name="Putnam N.H."/>
            <person name="Rokhsar D.S."/>
        </authorList>
    </citation>
    <scope>NUCLEOTIDE SEQUENCE [LARGE SCALE GENOMIC DNA]</scope>
</reference>
<keyword evidence="6" id="KW-1185">Reference proteome</keyword>
<evidence type="ECO:0000313" key="6">
    <source>
        <dbReference type="Proteomes" id="UP000030746"/>
    </source>
</evidence>
<gene>
    <name evidence="5" type="ORF">LOTGIDRAFT_87444</name>
</gene>
<dbReference type="PANTHER" id="PTHR12378">
    <property type="entry name" value="DESUMOYLATING ISOPEPTIDASE"/>
    <property type="match status" value="1"/>
</dbReference>